<organism evidence="2 3">
    <name type="scientific">Staphylothermus marinus (strain ATCC 43588 / DSM 3639 / JCM 9404 / F1)</name>
    <dbReference type="NCBI Taxonomy" id="399550"/>
    <lineage>
        <taxon>Archaea</taxon>
        <taxon>Thermoproteota</taxon>
        <taxon>Thermoprotei</taxon>
        <taxon>Desulfurococcales</taxon>
        <taxon>Desulfurococcaceae</taxon>
        <taxon>Staphylothermus</taxon>
    </lineage>
</organism>
<keyword evidence="3" id="KW-1185">Reference proteome</keyword>
<keyword evidence="1" id="KW-0812">Transmembrane</keyword>
<dbReference type="HOGENOM" id="CLU_109679_0_0_2"/>
<keyword evidence="1" id="KW-1133">Transmembrane helix</keyword>
<dbReference type="STRING" id="399550.Smar_1422"/>
<feature type="transmembrane region" description="Helical" evidence="1">
    <location>
        <begin position="153"/>
        <end position="172"/>
    </location>
</feature>
<dbReference type="AlphaFoldDB" id="A3DPF2"/>
<evidence type="ECO:0000313" key="3">
    <source>
        <dbReference type="Proteomes" id="UP000000254"/>
    </source>
</evidence>
<sequence>MMTIIHSIILNNQTTTNVTGTEILWDALKLALRDLVEALPAIAITLVIIAIYSLIAFILTRIVQALFKLVNIDAWFKPLQEYRIRLSSIIILLINIGIVLLAIYSIVALLYPSNIPLITYIVLFIGRIASVIFVTIFMFLMLETIIERIRMEAKLRGFMFLLILFISLALVLDVTTLSNEVKNALAFGISLGIGLMIGVFAAWYFFHDVIEKKIKGKQ</sequence>
<feature type="transmembrane region" description="Helical" evidence="1">
    <location>
        <begin position="38"/>
        <end position="63"/>
    </location>
</feature>
<gene>
    <name evidence="2" type="ordered locus">Smar_1422</name>
</gene>
<reference evidence="3" key="1">
    <citation type="journal article" date="2009" name="BMC Genomics">
        <title>The complete genome sequence of Staphylothermus marinus reveals differences in sulfur metabolism among heterotrophic Crenarchaeota.</title>
        <authorList>
            <person name="Anderson I.J."/>
            <person name="Dharmarajan L."/>
            <person name="Rodriguez J."/>
            <person name="Hooper S."/>
            <person name="Porat I."/>
            <person name="Ulrich L.E."/>
            <person name="Elkins J.G."/>
            <person name="Mavromatis K."/>
            <person name="Sun H."/>
            <person name="Land M."/>
            <person name="Lapidus A."/>
            <person name="Lucas S."/>
            <person name="Barry K."/>
            <person name="Huber H."/>
            <person name="Zhulin I.B."/>
            <person name="Whitman W.B."/>
            <person name="Mukhopadhyay B."/>
            <person name="Woese C."/>
            <person name="Bristow J."/>
            <person name="Kyrpides N."/>
        </authorList>
    </citation>
    <scope>NUCLEOTIDE SEQUENCE [LARGE SCALE GENOMIC DNA]</scope>
    <source>
        <strain evidence="3">ATCC 43588 / DSM 3639 / JCM 9404 / F1</strain>
    </source>
</reference>
<evidence type="ECO:0000256" key="1">
    <source>
        <dbReference type="SAM" id="Phobius"/>
    </source>
</evidence>
<evidence type="ECO:0000313" key="2">
    <source>
        <dbReference type="EMBL" id="ABN70512.1"/>
    </source>
</evidence>
<dbReference type="Proteomes" id="UP000000254">
    <property type="component" value="Chromosome"/>
</dbReference>
<keyword evidence="1" id="KW-0472">Membrane</keyword>
<feature type="transmembrane region" description="Helical" evidence="1">
    <location>
        <begin position="117"/>
        <end position="141"/>
    </location>
</feature>
<dbReference type="eggNOG" id="arCOG07492">
    <property type="taxonomic scope" value="Archaea"/>
</dbReference>
<accession>A3DPF2</accession>
<reference evidence="2 3" key="2">
    <citation type="journal article" date="2009" name="Stand. Genomic Sci.">
        <title>Complete genome sequence of Staphylothermus marinus Stetter and Fiala 1986 type strain F1.</title>
        <authorList>
            <person name="Anderson I.J."/>
            <person name="Sun H."/>
            <person name="Lapidus A."/>
            <person name="Copeland A."/>
            <person name="Glavina Del Rio T."/>
            <person name="Tice H."/>
            <person name="Dalin E."/>
            <person name="Lucas S."/>
            <person name="Barry K."/>
            <person name="Land M."/>
            <person name="Richardson P."/>
            <person name="Huber H."/>
            <person name="Kyrpides N.C."/>
        </authorList>
    </citation>
    <scope>NUCLEOTIDE SEQUENCE [LARGE SCALE GENOMIC DNA]</scope>
    <source>
        <strain evidence="3">ATCC 43588 / DSM 3639 / JCM 9404 / F1</strain>
    </source>
</reference>
<protein>
    <submittedName>
        <fullName evidence="2">Uncharacterized protein</fullName>
    </submittedName>
</protein>
<dbReference type="RefSeq" id="WP_011839706.1">
    <property type="nucleotide sequence ID" value="NC_009033.1"/>
</dbReference>
<dbReference type="OrthoDB" id="372308at2157"/>
<feature type="transmembrane region" description="Helical" evidence="1">
    <location>
        <begin position="84"/>
        <end position="111"/>
    </location>
</feature>
<proteinExistence type="predicted"/>
<dbReference type="EMBL" id="CP000575">
    <property type="protein sequence ID" value="ABN70512.1"/>
    <property type="molecule type" value="Genomic_DNA"/>
</dbReference>
<dbReference type="KEGG" id="smr:Smar_1422"/>
<name>A3DPF2_STAMF</name>
<dbReference type="GeneID" id="4906820"/>
<feature type="transmembrane region" description="Helical" evidence="1">
    <location>
        <begin position="184"/>
        <end position="206"/>
    </location>
</feature>